<evidence type="ECO:0000256" key="5">
    <source>
        <dbReference type="SAM" id="Phobius"/>
    </source>
</evidence>
<evidence type="ECO:0000256" key="2">
    <source>
        <dbReference type="ARBA" id="ARBA00008814"/>
    </source>
</evidence>
<keyword evidence="5" id="KW-0812">Transmembrane</keyword>
<name>A0ABT2N403_9CYAN</name>
<comment type="subcellular location">
    <subcellularLocation>
        <location evidence="1">Cell envelope</location>
    </subcellularLocation>
</comment>
<dbReference type="PRINTS" id="PR01715">
    <property type="entry name" value="FERRIBNDNGPP"/>
</dbReference>
<dbReference type="Proteomes" id="UP001525961">
    <property type="component" value="Unassembled WGS sequence"/>
</dbReference>
<keyword evidence="8" id="KW-1185">Reference proteome</keyword>
<protein>
    <submittedName>
        <fullName evidence="7">Iron-siderophore ABC transporter substrate-binding protein</fullName>
    </submittedName>
</protein>
<dbReference type="RefSeq" id="WP_261234410.1">
    <property type="nucleotide sequence ID" value="NZ_JAMXFA010000003.1"/>
</dbReference>
<feature type="domain" description="Fe/B12 periplasmic-binding" evidence="6">
    <location>
        <begin position="54"/>
        <end position="321"/>
    </location>
</feature>
<evidence type="ECO:0000256" key="3">
    <source>
        <dbReference type="ARBA" id="ARBA00022448"/>
    </source>
</evidence>
<dbReference type="PROSITE" id="PS50983">
    <property type="entry name" value="FE_B12_PBP"/>
    <property type="match status" value="1"/>
</dbReference>
<dbReference type="InterPro" id="IPR002491">
    <property type="entry name" value="ABC_transptr_periplasmic_BD"/>
</dbReference>
<keyword evidence="4" id="KW-0732">Signal</keyword>
<evidence type="ECO:0000259" key="6">
    <source>
        <dbReference type="PROSITE" id="PS50983"/>
    </source>
</evidence>
<keyword evidence="3" id="KW-0813">Transport</keyword>
<dbReference type="Gene3D" id="3.40.50.1980">
    <property type="entry name" value="Nitrogenase molybdenum iron protein domain"/>
    <property type="match status" value="2"/>
</dbReference>
<sequence length="321" mass="35643">MNIDFHCWIGDYLGQLFRFIVYFFLGLAVVACTNGIPSQTEVNSSLEFAETPTRIVALEWVYVEDLLALGIQPVGVADIAGYNQFVQIEPQLADTVVDVGTRQEPSLEAIAQLEPDLIIGVKLRHEAIVDTLSAIAPTLLFDPYPAPESGIRQLDEMEQTFLKIADVVNAKPKGEAVLQEMQAKFEAAAQQLQGKQLAQNPFILGQFVGGAPQIRLFNDNAMAVQILQQLGLTNAWQGAVDPFGFNTVWIESLPPVENANFFYSKEENNPYFKQLEQNPIWKNLAFVKESRLYSIGSDTWIFGGPLSAEVFVDKVVQANML</sequence>
<accession>A0ABT2N403</accession>
<dbReference type="PANTHER" id="PTHR30532:SF1">
    <property type="entry name" value="IRON(3+)-HYDROXAMATE-BINDING PROTEIN FHUD"/>
    <property type="match status" value="1"/>
</dbReference>
<evidence type="ECO:0000313" key="7">
    <source>
        <dbReference type="EMBL" id="MCT7976604.1"/>
    </source>
</evidence>
<comment type="caution">
    <text evidence="7">The sequence shown here is derived from an EMBL/GenBank/DDBJ whole genome shotgun (WGS) entry which is preliminary data.</text>
</comment>
<comment type="similarity">
    <text evidence="2">Belongs to the bacterial solute-binding protein 8 family.</text>
</comment>
<evidence type="ECO:0000313" key="8">
    <source>
        <dbReference type="Proteomes" id="UP001525961"/>
    </source>
</evidence>
<organism evidence="7 8">
    <name type="scientific">Laspinema olomoucense D3b</name>
    <dbReference type="NCBI Taxonomy" id="2953688"/>
    <lineage>
        <taxon>Bacteria</taxon>
        <taxon>Bacillati</taxon>
        <taxon>Cyanobacteriota</taxon>
        <taxon>Cyanophyceae</taxon>
        <taxon>Oscillatoriophycideae</taxon>
        <taxon>Oscillatoriales</taxon>
        <taxon>Laspinemataceae</taxon>
        <taxon>Laspinema</taxon>
        <taxon>Laspinema olomoucense</taxon>
    </lineage>
</organism>
<reference evidence="7 8" key="1">
    <citation type="journal article" date="2022" name="Front. Microbiol.">
        <title>High genomic differentiation and limited gene flow indicate recent cryptic speciation within the genus Laspinema (cyanobacteria).</title>
        <authorList>
            <person name="Stanojkovic A."/>
            <person name="Skoupy S."/>
            <person name="Skaloud P."/>
            <person name="Dvorak P."/>
        </authorList>
    </citation>
    <scope>NUCLEOTIDE SEQUENCE [LARGE SCALE GENOMIC DNA]</scope>
    <source>
        <strain evidence="7 8">D3b</strain>
    </source>
</reference>
<proteinExistence type="inferred from homology"/>
<dbReference type="PANTHER" id="PTHR30532">
    <property type="entry name" value="IRON III DICITRATE-BINDING PERIPLASMIC PROTEIN"/>
    <property type="match status" value="1"/>
</dbReference>
<gene>
    <name evidence="7" type="ORF">NG792_02550</name>
</gene>
<dbReference type="InterPro" id="IPR051313">
    <property type="entry name" value="Bact_iron-sidero_bind"/>
</dbReference>
<evidence type="ECO:0000256" key="1">
    <source>
        <dbReference type="ARBA" id="ARBA00004196"/>
    </source>
</evidence>
<dbReference type="SUPFAM" id="SSF53807">
    <property type="entry name" value="Helical backbone' metal receptor"/>
    <property type="match status" value="1"/>
</dbReference>
<dbReference type="Pfam" id="PF01497">
    <property type="entry name" value="Peripla_BP_2"/>
    <property type="match status" value="1"/>
</dbReference>
<keyword evidence="5" id="KW-0472">Membrane</keyword>
<keyword evidence="5" id="KW-1133">Transmembrane helix</keyword>
<evidence type="ECO:0000256" key="4">
    <source>
        <dbReference type="ARBA" id="ARBA00022729"/>
    </source>
</evidence>
<dbReference type="EMBL" id="JAMXFA010000003">
    <property type="protein sequence ID" value="MCT7976604.1"/>
    <property type="molecule type" value="Genomic_DNA"/>
</dbReference>
<feature type="transmembrane region" description="Helical" evidence="5">
    <location>
        <begin position="12"/>
        <end position="31"/>
    </location>
</feature>
<dbReference type="CDD" id="cd01146">
    <property type="entry name" value="FhuD"/>
    <property type="match status" value="1"/>
</dbReference>